<dbReference type="Proteomes" id="UP000275385">
    <property type="component" value="Unassembled WGS sequence"/>
</dbReference>
<dbReference type="Pfam" id="PF13302">
    <property type="entry name" value="Acetyltransf_3"/>
    <property type="match status" value="1"/>
</dbReference>
<dbReference type="InterPro" id="IPR000182">
    <property type="entry name" value="GNAT_dom"/>
</dbReference>
<dbReference type="InterPro" id="IPR016181">
    <property type="entry name" value="Acyl_CoA_acyltransferase"/>
</dbReference>
<comment type="caution">
    <text evidence="2">The sequence shown here is derived from an EMBL/GenBank/DDBJ whole genome shotgun (WGS) entry which is preliminary data.</text>
</comment>
<dbReference type="EMBL" id="QVQW01000005">
    <property type="protein sequence ID" value="RKU48366.1"/>
    <property type="molecule type" value="Genomic_DNA"/>
</dbReference>
<gene>
    <name evidence="2" type="ORF">DL546_008976</name>
</gene>
<dbReference type="PROSITE" id="PS51186">
    <property type="entry name" value="GNAT"/>
    <property type="match status" value="1"/>
</dbReference>
<evidence type="ECO:0000313" key="3">
    <source>
        <dbReference type="Proteomes" id="UP000275385"/>
    </source>
</evidence>
<name>A0A420YKP8_9PEZI</name>
<accession>A0A420YKP8</accession>
<dbReference type="OrthoDB" id="4072826at2759"/>
<dbReference type="InterPro" id="IPR051531">
    <property type="entry name" value="N-acetyltransferase"/>
</dbReference>
<dbReference type="GO" id="GO:0016747">
    <property type="term" value="F:acyltransferase activity, transferring groups other than amino-acyl groups"/>
    <property type="evidence" value="ECO:0007669"/>
    <property type="project" value="InterPro"/>
</dbReference>
<dbReference type="SUPFAM" id="SSF55729">
    <property type="entry name" value="Acyl-CoA N-acyltransferases (Nat)"/>
    <property type="match status" value="1"/>
</dbReference>
<dbReference type="AlphaFoldDB" id="A0A420YKP8"/>
<feature type="domain" description="N-acetyltransferase" evidence="1">
    <location>
        <begin position="38"/>
        <end position="220"/>
    </location>
</feature>
<dbReference type="PANTHER" id="PTHR43792">
    <property type="entry name" value="GNAT FAMILY, PUTATIVE (AFU_ORTHOLOGUE AFUA_3G00765)-RELATED-RELATED"/>
    <property type="match status" value="1"/>
</dbReference>
<reference evidence="2 3" key="1">
    <citation type="submission" date="2018-08" db="EMBL/GenBank/DDBJ databases">
        <title>Draft genome of the lignicolous fungus Coniochaeta pulveracea.</title>
        <authorList>
            <person name="Borstlap C.J."/>
            <person name="De Witt R.N."/>
            <person name="Botha A."/>
            <person name="Volschenk H."/>
        </authorList>
    </citation>
    <scope>NUCLEOTIDE SEQUENCE [LARGE SCALE GENOMIC DNA]</scope>
    <source>
        <strain evidence="2 3">CAB683</strain>
    </source>
</reference>
<dbReference type="Gene3D" id="3.40.630.30">
    <property type="match status" value="1"/>
</dbReference>
<organism evidence="2 3">
    <name type="scientific">Coniochaeta pulveracea</name>
    <dbReference type="NCBI Taxonomy" id="177199"/>
    <lineage>
        <taxon>Eukaryota</taxon>
        <taxon>Fungi</taxon>
        <taxon>Dikarya</taxon>
        <taxon>Ascomycota</taxon>
        <taxon>Pezizomycotina</taxon>
        <taxon>Sordariomycetes</taxon>
        <taxon>Sordariomycetidae</taxon>
        <taxon>Coniochaetales</taxon>
        <taxon>Coniochaetaceae</taxon>
        <taxon>Coniochaeta</taxon>
    </lineage>
</organism>
<proteinExistence type="predicted"/>
<evidence type="ECO:0000259" key="1">
    <source>
        <dbReference type="PROSITE" id="PS51186"/>
    </source>
</evidence>
<sequence>MADQEPSAPPPFRTLLVRTTVPILPSHADRKQVTTSRLLLRPLCQEDLPALYELRTQPEVMAWTKAGCIDASLAETQEKLSASLPPNDTKTHNFAICLKSTGQLIGKGGVHILCDDSGWSQLGYMLRKEAWGQGYASEFARAFVQAWGELERQEVETLVDPRTVVMREDGTAEECLIALTEAGNARSQGVLAKAGFEKLFTFEGINETKNSHVGGVIRLPVFRCLPRRMEQA</sequence>
<dbReference type="PANTHER" id="PTHR43792:SF1">
    <property type="entry name" value="N-ACETYLTRANSFERASE DOMAIN-CONTAINING PROTEIN"/>
    <property type="match status" value="1"/>
</dbReference>
<keyword evidence="3" id="KW-1185">Reference proteome</keyword>
<evidence type="ECO:0000313" key="2">
    <source>
        <dbReference type="EMBL" id="RKU48366.1"/>
    </source>
</evidence>
<protein>
    <recommendedName>
        <fullName evidence="1">N-acetyltransferase domain-containing protein</fullName>
    </recommendedName>
</protein>